<dbReference type="AlphaFoldDB" id="A0A3N1GKH6"/>
<dbReference type="Proteomes" id="UP000271683">
    <property type="component" value="Unassembled WGS sequence"/>
</dbReference>
<comment type="caution">
    <text evidence="1">The sequence shown here is derived from an EMBL/GenBank/DDBJ whole genome shotgun (WGS) entry which is preliminary data.</text>
</comment>
<sequence>MLLEAPHDGTPESHSRKHMFTVYEFTDQTPAWPSLPAPAFLERSGRISGSALESR</sequence>
<accession>A0A3N1GKH6</accession>
<reference evidence="1 2" key="1">
    <citation type="submission" date="2018-11" db="EMBL/GenBank/DDBJ databases">
        <title>Sequencing the genomes of 1000 actinobacteria strains.</title>
        <authorList>
            <person name="Klenk H.-P."/>
        </authorList>
    </citation>
    <scope>NUCLEOTIDE SEQUENCE [LARGE SCALE GENOMIC DNA]</scope>
    <source>
        <strain evidence="1 2">DSM 43634</strain>
    </source>
</reference>
<protein>
    <submittedName>
        <fullName evidence="1">Uncharacterized protein</fullName>
    </submittedName>
</protein>
<evidence type="ECO:0000313" key="2">
    <source>
        <dbReference type="Proteomes" id="UP000271683"/>
    </source>
</evidence>
<proteinExistence type="predicted"/>
<gene>
    <name evidence="1" type="ORF">EDD30_3529</name>
</gene>
<dbReference type="RefSeq" id="WP_170047383.1">
    <property type="nucleotide sequence ID" value="NZ_RJKL01000001.1"/>
</dbReference>
<evidence type="ECO:0000313" key="1">
    <source>
        <dbReference type="EMBL" id="ROP30671.1"/>
    </source>
</evidence>
<name>A0A3N1GKH6_9ACTN</name>
<dbReference type="EMBL" id="RJKL01000001">
    <property type="protein sequence ID" value="ROP30671.1"/>
    <property type="molecule type" value="Genomic_DNA"/>
</dbReference>
<organism evidence="1 2">
    <name type="scientific">Couchioplanes caeruleus</name>
    <dbReference type="NCBI Taxonomy" id="56438"/>
    <lineage>
        <taxon>Bacteria</taxon>
        <taxon>Bacillati</taxon>
        <taxon>Actinomycetota</taxon>
        <taxon>Actinomycetes</taxon>
        <taxon>Micromonosporales</taxon>
        <taxon>Micromonosporaceae</taxon>
        <taxon>Couchioplanes</taxon>
    </lineage>
</organism>